<feature type="compositionally biased region" description="Low complexity" evidence="1">
    <location>
        <begin position="156"/>
        <end position="173"/>
    </location>
</feature>
<dbReference type="EMBL" id="BLLF01001622">
    <property type="protein sequence ID" value="GFH20372.1"/>
    <property type="molecule type" value="Genomic_DNA"/>
</dbReference>
<feature type="compositionally biased region" description="Polar residues" evidence="1">
    <location>
        <begin position="251"/>
        <end position="263"/>
    </location>
</feature>
<dbReference type="Proteomes" id="UP000485058">
    <property type="component" value="Unassembled WGS sequence"/>
</dbReference>
<protein>
    <submittedName>
        <fullName evidence="2">Uncharacterized protein</fullName>
    </submittedName>
</protein>
<proteinExistence type="predicted"/>
<feature type="region of interest" description="Disordered" evidence="1">
    <location>
        <begin position="239"/>
        <end position="270"/>
    </location>
</feature>
<keyword evidence="3" id="KW-1185">Reference proteome</keyword>
<accession>A0A699ZWR0</accession>
<name>A0A699ZWR0_HAELA</name>
<evidence type="ECO:0000313" key="2">
    <source>
        <dbReference type="EMBL" id="GFH20372.1"/>
    </source>
</evidence>
<evidence type="ECO:0000256" key="1">
    <source>
        <dbReference type="SAM" id="MobiDB-lite"/>
    </source>
</evidence>
<feature type="region of interest" description="Disordered" evidence="1">
    <location>
        <begin position="146"/>
        <end position="180"/>
    </location>
</feature>
<reference evidence="2 3" key="1">
    <citation type="submission" date="2020-02" db="EMBL/GenBank/DDBJ databases">
        <title>Draft genome sequence of Haematococcus lacustris strain NIES-144.</title>
        <authorList>
            <person name="Morimoto D."/>
            <person name="Nakagawa S."/>
            <person name="Yoshida T."/>
            <person name="Sawayama S."/>
        </authorList>
    </citation>
    <scope>NUCLEOTIDE SEQUENCE [LARGE SCALE GENOMIC DNA]</scope>
    <source>
        <strain evidence="2 3">NIES-144</strain>
    </source>
</reference>
<evidence type="ECO:0000313" key="3">
    <source>
        <dbReference type="Proteomes" id="UP000485058"/>
    </source>
</evidence>
<dbReference type="AlphaFoldDB" id="A0A699ZWR0"/>
<comment type="caution">
    <text evidence="2">The sequence shown here is derived from an EMBL/GenBank/DDBJ whole genome shotgun (WGS) entry which is preliminary data.</text>
</comment>
<organism evidence="2 3">
    <name type="scientific">Haematococcus lacustris</name>
    <name type="common">Green alga</name>
    <name type="synonym">Haematococcus pluvialis</name>
    <dbReference type="NCBI Taxonomy" id="44745"/>
    <lineage>
        <taxon>Eukaryota</taxon>
        <taxon>Viridiplantae</taxon>
        <taxon>Chlorophyta</taxon>
        <taxon>core chlorophytes</taxon>
        <taxon>Chlorophyceae</taxon>
        <taxon>CS clade</taxon>
        <taxon>Chlamydomonadales</taxon>
        <taxon>Haematococcaceae</taxon>
        <taxon>Haematococcus</taxon>
    </lineage>
</organism>
<gene>
    <name evidence="2" type="ORF">HaLaN_17481</name>
</gene>
<sequence length="270" mass="28614">MGAQQHACEPELRQALQLTDAAVAELQQQLRECAMEDGCVQGLGVLGSRTGRRARDLAQRLVLLRHRTQQALVSFHHSAANAPDHLAGCGTKRHLAALQAAVQRAVASLPPAALILTCPDLAVTQRQQRLAAALQEELRQLAPSGQHIGANTTNISSGSKDSTTTMTSSITGGRQPDSQALCSQLTPHQAGVLHQVRCSSHSKPTPPCMDCDQACSASYAVAGITAKLNHLYAAAQPNHMHRSHVSKDSNRAQPWSSDRSTQAWAVGGGG</sequence>